<reference evidence="2" key="1">
    <citation type="submission" date="2018-05" db="EMBL/GenBank/DDBJ databases">
        <authorList>
            <person name="Lanie J.A."/>
            <person name="Ng W.-L."/>
            <person name="Kazmierczak K.M."/>
            <person name="Andrzejewski T.M."/>
            <person name="Davidsen T.M."/>
            <person name="Wayne K.J."/>
            <person name="Tettelin H."/>
            <person name="Glass J.I."/>
            <person name="Rusch D."/>
            <person name="Podicherti R."/>
            <person name="Tsui H.-C.T."/>
            <person name="Winkler M.E."/>
        </authorList>
    </citation>
    <scope>NUCLEOTIDE SEQUENCE</scope>
</reference>
<proteinExistence type="predicted"/>
<accession>A0A382ET82</accession>
<protein>
    <recommendedName>
        <fullName evidence="1">Dienelactone hydrolase domain-containing protein</fullName>
    </recommendedName>
</protein>
<dbReference type="SUPFAM" id="SSF53474">
    <property type="entry name" value="alpha/beta-Hydrolases"/>
    <property type="match status" value="1"/>
</dbReference>
<dbReference type="Pfam" id="PF01738">
    <property type="entry name" value="DLH"/>
    <property type="match status" value="1"/>
</dbReference>
<dbReference type="PANTHER" id="PTHR46623:SF10">
    <property type="entry name" value="CARBOXYMETHYLENEBUTENOLIDASE HOMOLOG"/>
    <property type="match status" value="1"/>
</dbReference>
<feature type="domain" description="Dienelactone hydrolase" evidence="1">
    <location>
        <begin position="23"/>
        <end position="247"/>
    </location>
</feature>
<dbReference type="EMBL" id="UINC01046193">
    <property type="protein sequence ID" value="SVB53888.1"/>
    <property type="molecule type" value="Genomic_DNA"/>
</dbReference>
<dbReference type="AlphaFoldDB" id="A0A382ET82"/>
<sequence length="251" mass="27864">MIRGEAAVIEQILDIRTGDGDMETFICYPERGGPYRAIFLLMDAPGIREELRDMARRLATVGYYVLLPNLYYRAGRDTMYGPDVLEEGSADHIAMRAIRTKMTIPPVMEDVGSMINYVDSQDMAKPGAIGVHGYCMSGPYALAAAARHPGRVKAAASFFGTWLINDAEESPHLTFGQVEGEVYIGCAEHDDLAPLDMVAELQRLFVDAGSPGEIEIYPGVHHGFAFPGRKIYDKLAAERHWERLFALYTKL</sequence>
<organism evidence="2">
    <name type="scientific">marine metagenome</name>
    <dbReference type="NCBI Taxonomy" id="408172"/>
    <lineage>
        <taxon>unclassified sequences</taxon>
        <taxon>metagenomes</taxon>
        <taxon>ecological metagenomes</taxon>
    </lineage>
</organism>
<dbReference type="Gene3D" id="3.40.50.1820">
    <property type="entry name" value="alpha/beta hydrolase"/>
    <property type="match status" value="1"/>
</dbReference>
<dbReference type="InterPro" id="IPR002925">
    <property type="entry name" value="Dienelactn_hydro"/>
</dbReference>
<dbReference type="InterPro" id="IPR029058">
    <property type="entry name" value="AB_hydrolase_fold"/>
</dbReference>
<dbReference type="PANTHER" id="PTHR46623">
    <property type="entry name" value="CARBOXYMETHYLENEBUTENOLIDASE-RELATED"/>
    <property type="match status" value="1"/>
</dbReference>
<evidence type="ECO:0000313" key="2">
    <source>
        <dbReference type="EMBL" id="SVB53888.1"/>
    </source>
</evidence>
<dbReference type="GO" id="GO:0016787">
    <property type="term" value="F:hydrolase activity"/>
    <property type="evidence" value="ECO:0007669"/>
    <property type="project" value="InterPro"/>
</dbReference>
<name>A0A382ET82_9ZZZZ</name>
<evidence type="ECO:0000259" key="1">
    <source>
        <dbReference type="Pfam" id="PF01738"/>
    </source>
</evidence>
<dbReference type="InterPro" id="IPR051049">
    <property type="entry name" value="Dienelactone_hydrolase-like"/>
</dbReference>
<gene>
    <name evidence="2" type="ORF">METZ01_LOCUS206742</name>
</gene>